<evidence type="ECO:0000259" key="4">
    <source>
        <dbReference type="PROSITE" id="PS01124"/>
    </source>
</evidence>
<feature type="domain" description="HTH araC/xylS-type" evidence="4">
    <location>
        <begin position="193"/>
        <end position="291"/>
    </location>
</feature>
<dbReference type="InterPro" id="IPR050204">
    <property type="entry name" value="AraC_XylS_family_regulators"/>
</dbReference>
<protein>
    <submittedName>
        <fullName evidence="5">AraC family transcriptional regulator</fullName>
    </submittedName>
</protein>
<dbReference type="AlphaFoldDB" id="A0A3M8CR46"/>
<evidence type="ECO:0000256" key="3">
    <source>
        <dbReference type="ARBA" id="ARBA00023163"/>
    </source>
</evidence>
<accession>A0A3M8CR46</accession>
<sequence length="292" mass="32813">MDRTIKELVSSGAKPILSSDDLGWSNITLSQWENIPPAHMYDASLANRHVIAIQGTQEPMHLQFFHQANRTEKKMAAGDIQMLTAGEKWSCRWTRSISFVKLEIDPHFLGQIAEESGFGHVGNGKLETKSLVKDEKLIVLTRWMIEEVRNGGASGELYSQSLATTMAVHLLRNYTSHAKSAGASYQATNQQVTAVIEYMRMNMENDISLKELALVANISLSYLVRLFKRHTGVTPHQYLIQLRMERAKQLIRCGHMSLKEIAAQIGLADQAHFTRQFKKATGVTPLQYASSR</sequence>
<dbReference type="InterPro" id="IPR018060">
    <property type="entry name" value="HTH_AraC"/>
</dbReference>
<dbReference type="Pfam" id="PF12833">
    <property type="entry name" value="HTH_18"/>
    <property type="match status" value="1"/>
</dbReference>
<dbReference type="InterPro" id="IPR009057">
    <property type="entry name" value="Homeodomain-like_sf"/>
</dbReference>
<keyword evidence="6" id="KW-1185">Reference proteome</keyword>
<dbReference type="EMBL" id="RHHU01000028">
    <property type="protein sequence ID" value="RNB78098.1"/>
    <property type="molecule type" value="Genomic_DNA"/>
</dbReference>
<keyword evidence="1" id="KW-0805">Transcription regulation</keyword>
<dbReference type="Proteomes" id="UP000269573">
    <property type="component" value="Unassembled WGS sequence"/>
</dbReference>
<dbReference type="GO" id="GO:0003700">
    <property type="term" value="F:DNA-binding transcription factor activity"/>
    <property type="evidence" value="ECO:0007669"/>
    <property type="project" value="InterPro"/>
</dbReference>
<dbReference type="InterPro" id="IPR020449">
    <property type="entry name" value="Tscrpt_reg_AraC-type_HTH"/>
</dbReference>
<evidence type="ECO:0000313" key="5">
    <source>
        <dbReference type="EMBL" id="RNB78098.1"/>
    </source>
</evidence>
<dbReference type="PROSITE" id="PS01124">
    <property type="entry name" value="HTH_ARAC_FAMILY_2"/>
    <property type="match status" value="1"/>
</dbReference>
<gene>
    <name evidence="5" type="ORF">EDM59_30165</name>
</gene>
<dbReference type="PRINTS" id="PR00032">
    <property type="entry name" value="HTHARAC"/>
</dbReference>
<reference evidence="5 6" key="1">
    <citation type="submission" date="2018-10" db="EMBL/GenBank/DDBJ databases">
        <title>Phylogenomics of Brevibacillus.</title>
        <authorList>
            <person name="Dunlap C."/>
        </authorList>
    </citation>
    <scope>NUCLEOTIDE SEQUENCE [LARGE SCALE GENOMIC DNA]</scope>
    <source>
        <strain evidence="5 6">JCM 15774</strain>
    </source>
</reference>
<evidence type="ECO:0000313" key="6">
    <source>
        <dbReference type="Proteomes" id="UP000269573"/>
    </source>
</evidence>
<dbReference type="SMART" id="SM00342">
    <property type="entry name" value="HTH_ARAC"/>
    <property type="match status" value="1"/>
</dbReference>
<dbReference type="PROSITE" id="PS00041">
    <property type="entry name" value="HTH_ARAC_FAMILY_1"/>
    <property type="match status" value="1"/>
</dbReference>
<dbReference type="PANTHER" id="PTHR46796">
    <property type="entry name" value="HTH-TYPE TRANSCRIPTIONAL ACTIVATOR RHAS-RELATED"/>
    <property type="match status" value="1"/>
</dbReference>
<name>A0A3M8CR46_9BACL</name>
<keyword evidence="2" id="KW-0238">DNA-binding</keyword>
<comment type="caution">
    <text evidence="5">The sequence shown here is derived from an EMBL/GenBank/DDBJ whole genome shotgun (WGS) entry which is preliminary data.</text>
</comment>
<organism evidence="5 6">
    <name type="scientific">Brevibacillus nitrificans</name>
    <dbReference type="NCBI Taxonomy" id="651560"/>
    <lineage>
        <taxon>Bacteria</taxon>
        <taxon>Bacillati</taxon>
        <taxon>Bacillota</taxon>
        <taxon>Bacilli</taxon>
        <taxon>Bacillales</taxon>
        <taxon>Paenibacillaceae</taxon>
        <taxon>Brevibacillus</taxon>
    </lineage>
</organism>
<dbReference type="RefSeq" id="WP_122926965.1">
    <property type="nucleotide sequence ID" value="NZ_RHHU01000028.1"/>
</dbReference>
<dbReference type="PANTHER" id="PTHR46796:SF6">
    <property type="entry name" value="ARAC SUBFAMILY"/>
    <property type="match status" value="1"/>
</dbReference>
<keyword evidence="3" id="KW-0804">Transcription</keyword>
<dbReference type="GO" id="GO:0043565">
    <property type="term" value="F:sequence-specific DNA binding"/>
    <property type="evidence" value="ECO:0007669"/>
    <property type="project" value="InterPro"/>
</dbReference>
<evidence type="ECO:0000256" key="1">
    <source>
        <dbReference type="ARBA" id="ARBA00023015"/>
    </source>
</evidence>
<dbReference type="Gene3D" id="1.10.10.60">
    <property type="entry name" value="Homeodomain-like"/>
    <property type="match status" value="2"/>
</dbReference>
<dbReference type="SUPFAM" id="SSF46689">
    <property type="entry name" value="Homeodomain-like"/>
    <property type="match status" value="2"/>
</dbReference>
<proteinExistence type="predicted"/>
<dbReference type="InterPro" id="IPR018062">
    <property type="entry name" value="HTH_AraC-typ_CS"/>
</dbReference>
<evidence type="ECO:0000256" key="2">
    <source>
        <dbReference type="ARBA" id="ARBA00023125"/>
    </source>
</evidence>